<proteinExistence type="predicted"/>
<dbReference type="InterPro" id="IPR009241">
    <property type="entry name" value="HigB-like"/>
</dbReference>
<sequence length="124" mass="13969">MWEIYLTDEVHERLDGLLRGDGDTHYQVVSAIEALAEGGPNLGRPLVDRIKGSTVHNMKELRPGSAGNSEVRILFAFDPWRSSVLLVAGDKAGRWSEWYRQAIPRAEKLYATYPKEREAEEGEA</sequence>
<organism evidence="1 2">
    <name type="scientific">Pseudonocardia xishanensis</name>
    <dbReference type="NCBI Taxonomy" id="630995"/>
    <lineage>
        <taxon>Bacteria</taxon>
        <taxon>Bacillati</taxon>
        <taxon>Actinomycetota</taxon>
        <taxon>Actinomycetes</taxon>
        <taxon>Pseudonocardiales</taxon>
        <taxon>Pseudonocardiaceae</taxon>
        <taxon>Pseudonocardia</taxon>
    </lineage>
</organism>
<dbReference type="Pfam" id="PF05973">
    <property type="entry name" value="Gp49"/>
    <property type="match status" value="1"/>
</dbReference>
<evidence type="ECO:0000313" key="1">
    <source>
        <dbReference type="EMBL" id="GAA4548342.1"/>
    </source>
</evidence>
<reference evidence="2" key="1">
    <citation type="journal article" date="2019" name="Int. J. Syst. Evol. Microbiol.">
        <title>The Global Catalogue of Microorganisms (GCM) 10K type strain sequencing project: providing services to taxonomists for standard genome sequencing and annotation.</title>
        <authorList>
            <consortium name="The Broad Institute Genomics Platform"/>
            <consortium name="The Broad Institute Genome Sequencing Center for Infectious Disease"/>
            <person name="Wu L."/>
            <person name="Ma J."/>
        </authorList>
    </citation>
    <scope>NUCLEOTIDE SEQUENCE [LARGE SCALE GENOMIC DNA]</scope>
    <source>
        <strain evidence="2">JCM 17906</strain>
    </source>
</reference>
<dbReference type="RefSeq" id="WP_345419026.1">
    <property type="nucleotide sequence ID" value="NZ_BAABGT010000040.1"/>
</dbReference>
<accession>A0ABP8RUJ1</accession>
<dbReference type="EMBL" id="BAABGT010000040">
    <property type="protein sequence ID" value="GAA4548342.1"/>
    <property type="molecule type" value="Genomic_DNA"/>
</dbReference>
<gene>
    <name evidence="1" type="ORF">GCM10023175_34390</name>
</gene>
<comment type="caution">
    <text evidence="1">The sequence shown here is derived from an EMBL/GenBank/DDBJ whole genome shotgun (WGS) entry which is preliminary data.</text>
</comment>
<protein>
    <recommendedName>
        <fullName evidence="3">Phage derived Gp49-like protein DUF891</fullName>
    </recommendedName>
</protein>
<dbReference type="Proteomes" id="UP001501598">
    <property type="component" value="Unassembled WGS sequence"/>
</dbReference>
<evidence type="ECO:0000313" key="2">
    <source>
        <dbReference type="Proteomes" id="UP001501598"/>
    </source>
</evidence>
<keyword evidence="2" id="KW-1185">Reference proteome</keyword>
<evidence type="ECO:0008006" key="3">
    <source>
        <dbReference type="Google" id="ProtNLM"/>
    </source>
</evidence>
<name>A0ABP8RUJ1_9PSEU</name>